<dbReference type="EMBL" id="JANPWZ010000360">
    <property type="protein sequence ID" value="KAJ3577484.1"/>
    <property type="molecule type" value="Genomic_DNA"/>
</dbReference>
<gene>
    <name evidence="1" type="ORF">NPX13_g3083</name>
</gene>
<sequence length="183" mass="20241">MASLRATQGSTAEARPLTFMPQKHSPEAAAHYVLTIFKQRPSSLDLAAAKLTSVFGLGRGSSQDSRAVAMSQALFSSDLLREPLGELAAHLLKGKWSGYTVGAPPRWNSTIRLAKGFMENDTYAGDQCAIPDGSNVESYYARMLVRTSRRLKSPDFSCEGLEWLRDASLEDQWWILFFAVSYL</sequence>
<name>A0A9W8NIK6_9PEZI</name>
<reference evidence="1" key="1">
    <citation type="submission" date="2022-07" db="EMBL/GenBank/DDBJ databases">
        <title>Genome Sequence of Xylaria arbuscula.</title>
        <authorList>
            <person name="Buettner E."/>
        </authorList>
    </citation>
    <scope>NUCLEOTIDE SEQUENCE</scope>
    <source>
        <strain evidence="1">VT107</strain>
    </source>
</reference>
<comment type="caution">
    <text evidence="1">The sequence shown here is derived from an EMBL/GenBank/DDBJ whole genome shotgun (WGS) entry which is preliminary data.</text>
</comment>
<proteinExistence type="predicted"/>
<accession>A0A9W8NIK6</accession>
<protein>
    <submittedName>
        <fullName evidence="1">Uncharacterized protein</fullName>
    </submittedName>
</protein>
<keyword evidence="2" id="KW-1185">Reference proteome</keyword>
<dbReference type="AlphaFoldDB" id="A0A9W8NIK6"/>
<evidence type="ECO:0000313" key="2">
    <source>
        <dbReference type="Proteomes" id="UP001148614"/>
    </source>
</evidence>
<evidence type="ECO:0000313" key="1">
    <source>
        <dbReference type="EMBL" id="KAJ3577484.1"/>
    </source>
</evidence>
<dbReference type="Proteomes" id="UP001148614">
    <property type="component" value="Unassembled WGS sequence"/>
</dbReference>
<dbReference type="VEuPathDB" id="FungiDB:F4678DRAFT_482203"/>
<organism evidence="1 2">
    <name type="scientific">Xylaria arbuscula</name>
    <dbReference type="NCBI Taxonomy" id="114810"/>
    <lineage>
        <taxon>Eukaryota</taxon>
        <taxon>Fungi</taxon>
        <taxon>Dikarya</taxon>
        <taxon>Ascomycota</taxon>
        <taxon>Pezizomycotina</taxon>
        <taxon>Sordariomycetes</taxon>
        <taxon>Xylariomycetidae</taxon>
        <taxon>Xylariales</taxon>
        <taxon>Xylariaceae</taxon>
        <taxon>Xylaria</taxon>
    </lineage>
</organism>